<reference evidence="4 5" key="1">
    <citation type="journal article" date="2017" name="G3 (Bethesda)">
        <title>First Draft Genome Sequence of the Pathogenic Fungus Lomentospora prolificans (Formerly Scedosporium prolificans).</title>
        <authorList>
            <person name="Luo R."/>
            <person name="Zimin A."/>
            <person name="Workman R."/>
            <person name="Fan Y."/>
            <person name="Pertea G."/>
            <person name="Grossman N."/>
            <person name="Wear M.P."/>
            <person name="Jia B."/>
            <person name="Miller H."/>
            <person name="Casadevall A."/>
            <person name="Timp W."/>
            <person name="Zhang S.X."/>
            <person name="Salzberg S.L."/>
        </authorList>
    </citation>
    <scope>NUCLEOTIDE SEQUENCE [LARGE SCALE GENOMIC DNA]</scope>
    <source>
        <strain evidence="4 5">JHH-5317</strain>
    </source>
</reference>
<proteinExistence type="inferred from homology"/>
<evidence type="ECO:0000313" key="4">
    <source>
        <dbReference type="EMBL" id="PKS09152.1"/>
    </source>
</evidence>
<dbReference type="PANTHER" id="PTHR11567:SF142">
    <property type="entry name" value="PHOSPHOGLYCERATE MUTASE-LIKE PROTEIN"/>
    <property type="match status" value="1"/>
</dbReference>
<evidence type="ECO:0000313" key="5">
    <source>
        <dbReference type="Proteomes" id="UP000233524"/>
    </source>
</evidence>
<dbReference type="Gene3D" id="3.40.50.1240">
    <property type="entry name" value="Phosphoglycerate mutase-like"/>
    <property type="match status" value="1"/>
</dbReference>
<feature type="chain" id="PRO_5014691048" description="Acid phosphatase" evidence="3">
    <location>
        <begin position="18"/>
        <end position="476"/>
    </location>
</feature>
<dbReference type="PANTHER" id="PTHR11567">
    <property type="entry name" value="ACID PHOSPHATASE-RELATED"/>
    <property type="match status" value="1"/>
</dbReference>
<name>A0A2N3N9V4_9PEZI</name>
<feature type="signal peptide" evidence="3">
    <location>
        <begin position="1"/>
        <end position="17"/>
    </location>
</feature>
<dbReference type="AlphaFoldDB" id="A0A2N3N9V4"/>
<comment type="similarity">
    <text evidence="1">Belongs to the histidine acid phosphatase family.</text>
</comment>
<comment type="caution">
    <text evidence="4">The sequence shown here is derived from an EMBL/GenBank/DDBJ whole genome shotgun (WGS) entry which is preliminary data.</text>
</comment>
<dbReference type="InterPro" id="IPR000560">
    <property type="entry name" value="His_Pase_clade-2"/>
</dbReference>
<protein>
    <recommendedName>
        <fullName evidence="6">Acid phosphatase</fullName>
    </recommendedName>
</protein>
<dbReference type="OrthoDB" id="258392at2759"/>
<dbReference type="VEuPathDB" id="FungiDB:jhhlp_003766"/>
<dbReference type="EMBL" id="NLAX01000010">
    <property type="protein sequence ID" value="PKS09152.1"/>
    <property type="molecule type" value="Genomic_DNA"/>
</dbReference>
<keyword evidence="2" id="KW-1133">Transmembrane helix</keyword>
<evidence type="ECO:0000256" key="3">
    <source>
        <dbReference type="SAM" id="SignalP"/>
    </source>
</evidence>
<sequence>MAKLSLILSTLLTSVVAETIHGVVVFSRHGDRTTKHYKNQQLTSLGAEQNFLQGSQYRERYLDADAPRQILGISEDEYVASQVFATAPDQSILLNTATAFLQGLYPPLEGLNPDLATNQLNNGSDSVSPLNGYQYVVLHGQSNDAPDAIWIKGDDSCPKAATAQKSFQQSDEFIQRSDETKSFYEKFQTTLKDVYDYTSAANFSYKNAYDIFDLINVARIHNASSPALDVSDEDLFQLRTLADSAEFGTNYNASQPDREIHAKTLNAGMLTQLQQIVTSQAKLKFSLLAGSYDTMLAFFGVNNLIELSDDFKGLPDYASTLTFELFTEKDATSFPDNTDDLRVRFFLKNGTSGAFTSYPLFGSGEDSLSWPDFESQMTERSILEVGAWCSACQSDQPFCAAYVDNASTDSKGDKDGGMSALTKGGIAMLVIGTVFLVAGLALFLMSRRKKAHAPAAAALVTTDQKSISSGNTPSQV</sequence>
<dbReference type="Pfam" id="PF00328">
    <property type="entry name" value="His_Phos_2"/>
    <property type="match status" value="1"/>
</dbReference>
<dbReference type="SUPFAM" id="SSF53254">
    <property type="entry name" value="Phosphoglycerate mutase-like"/>
    <property type="match status" value="1"/>
</dbReference>
<accession>A0A2N3N9V4</accession>
<dbReference type="STRING" id="41688.A0A2N3N9V4"/>
<dbReference type="GO" id="GO:0016791">
    <property type="term" value="F:phosphatase activity"/>
    <property type="evidence" value="ECO:0007669"/>
    <property type="project" value="TreeGrafter"/>
</dbReference>
<dbReference type="Proteomes" id="UP000233524">
    <property type="component" value="Unassembled WGS sequence"/>
</dbReference>
<dbReference type="InParanoid" id="A0A2N3N9V4"/>
<keyword evidence="2" id="KW-0812">Transmembrane</keyword>
<evidence type="ECO:0000256" key="1">
    <source>
        <dbReference type="ARBA" id="ARBA00005375"/>
    </source>
</evidence>
<dbReference type="InterPro" id="IPR050645">
    <property type="entry name" value="Histidine_acid_phosphatase"/>
</dbReference>
<gene>
    <name evidence="4" type="ORF">jhhlp_003766</name>
</gene>
<keyword evidence="3" id="KW-0732">Signal</keyword>
<evidence type="ECO:0008006" key="6">
    <source>
        <dbReference type="Google" id="ProtNLM"/>
    </source>
</evidence>
<keyword evidence="2" id="KW-0472">Membrane</keyword>
<feature type="transmembrane region" description="Helical" evidence="2">
    <location>
        <begin position="424"/>
        <end position="444"/>
    </location>
</feature>
<keyword evidence="5" id="KW-1185">Reference proteome</keyword>
<organism evidence="4 5">
    <name type="scientific">Lomentospora prolificans</name>
    <dbReference type="NCBI Taxonomy" id="41688"/>
    <lineage>
        <taxon>Eukaryota</taxon>
        <taxon>Fungi</taxon>
        <taxon>Dikarya</taxon>
        <taxon>Ascomycota</taxon>
        <taxon>Pezizomycotina</taxon>
        <taxon>Sordariomycetes</taxon>
        <taxon>Hypocreomycetidae</taxon>
        <taxon>Microascales</taxon>
        <taxon>Microascaceae</taxon>
        <taxon>Lomentospora</taxon>
    </lineage>
</organism>
<evidence type="ECO:0000256" key="2">
    <source>
        <dbReference type="SAM" id="Phobius"/>
    </source>
</evidence>
<dbReference type="InterPro" id="IPR029033">
    <property type="entry name" value="His_PPase_superfam"/>
</dbReference>